<dbReference type="RefSeq" id="WP_093074523.1">
    <property type="nucleotide sequence ID" value="NZ_FOGV01000030.1"/>
</dbReference>
<gene>
    <name evidence="1" type="ORF">SAMN05444126_1309</name>
</gene>
<evidence type="ECO:0000313" key="2">
    <source>
        <dbReference type="Proteomes" id="UP000199318"/>
    </source>
</evidence>
<dbReference type="Gene3D" id="3.30.1240.10">
    <property type="match status" value="1"/>
</dbReference>
<dbReference type="NCBIfam" id="TIGR00099">
    <property type="entry name" value="Cof-subfamily"/>
    <property type="match status" value="1"/>
</dbReference>
<dbReference type="InterPro" id="IPR036412">
    <property type="entry name" value="HAD-like_sf"/>
</dbReference>
<dbReference type="PROSITE" id="PS01229">
    <property type="entry name" value="COF_2"/>
    <property type="match status" value="1"/>
</dbReference>
<sequence length="289" mass="32156">MVKALALDMDGTLLDSKHRVGNELIQLLNAFHDNGGHIFLATGRTIAEINDVLPPELKFDGIVGGNGMIVKAFPEASADRGELIAEYTVEDELIHRAIEMARSWGLYYEIHPTEGARFAYLKDKPMIAAETRFPADTTVEAHEAALKKQAVESEMRWIDSYPQTAVMVVYFFSKDQAKINDWKRELEGLQAEFSFSTSSSSEHNVEIIAPGVNKAVGLGQLLDYFGLEKEELLAVGDSYNDLPMLEMADKSAVMKNGSEAVKQKIGTVTDYTSDENGLYQFLKPFLHEE</sequence>
<dbReference type="GO" id="GO:0016791">
    <property type="term" value="F:phosphatase activity"/>
    <property type="evidence" value="ECO:0007669"/>
    <property type="project" value="TreeGrafter"/>
</dbReference>
<keyword evidence="2" id="KW-1185">Reference proteome</keyword>
<name>A0A1H9WA15_9BACI</name>
<dbReference type="SFLD" id="SFLDS00003">
    <property type="entry name" value="Haloacid_Dehalogenase"/>
    <property type="match status" value="1"/>
</dbReference>
<dbReference type="Gene3D" id="3.40.50.1000">
    <property type="entry name" value="HAD superfamily/HAD-like"/>
    <property type="match status" value="1"/>
</dbReference>
<dbReference type="PANTHER" id="PTHR10000">
    <property type="entry name" value="PHOSPHOSERINE PHOSPHATASE"/>
    <property type="match status" value="1"/>
</dbReference>
<evidence type="ECO:0008006" key="3">
    <source>
        <dbReference type="Google" id="ProtNLM"/>
    </source>
</evidence>
<dbReference type="AlphaFoldDB" id="A0A1H9WA15"/>
<comment type="caution">
    <text evidence="1">The sequence shown here is derived from an EMBL/GenBank/DDBJ whole genome shotgun (WGS) entry which is preliminary data.</text>
</comment>
<dbReference type="Pfam" id="PF08282">
    <property type="entry name" value="Hydrolase_3"/>
    <property type="match status" value="1"/>
</dbReference>
<dbReference type="InterPro" id="IPR000150">
    <property type="entry name" value="Cof"/>
</dbReference>
<protein>
    <recommendedName>
        <fullName evidence="3">Cof subfamily of IIB subfamily of haloacid dehalogenase superfamily/HAD-superfamily hydrolase, subfamily IIB</fullName>
    </recommendedName>
</protein>
<dbReference type="STRING" id="1464123.SAMN05444126_1309"/>
<dbReference type="SUPFAM" id="SSF56784">
    <property type="entry name" value="HAD-like"/>
    <property type="match status" value="1"/>
</dbReference>
<dbReference type="PANTHER" id="PTHR10000:SF55">
    <property type="entry name" value="5-AMINO-6-(5-PHOSPHO-D-RIBITYLAMINO)URACIL PHOSPHATASE YCSE"/>
    <property type="match status" value="1"/>
</dbReference>
<accession>A0A1H9WA15</accession>
<dbReference type="SFLD" id="SFLDG01140">
    <property type="entry name" value="C2.B:_Phosphomannomutase_and_P"/>
    <property type="match status" value="1"/>
</dbReference>
<evidence type="ECO:0000313" key="1">
    <source>
        <dbReference type="EMBL" id="SES30527.1"/>
    </source>
</evidence>
<dbReference type="OrthoDB" id="9810101at2"/>
<reference evidence="2" key="1">
    <citation type="submission" date="2016-10" db="EMBL/GenBank/DDBJ databases">
        <authorList>
            <person name="de Groot N.N."/>
        </authorList>
    </citation>
    <scope>NUCLEOTIDE SEQUENCE [LARGE SCALE GENOMIC DNA]</scope>
    <source>
        <strain evidence="2">10nlg</strain>
    </source>
</reference>
<dbReference type="InterPro" id="IPR023214">
    <property type="entry name" value="HAD_sf"/>
</dbReference>
<dbReference type="GO" id="GO:0005829">
    <property type="term" value="C:cytosol"/>
    <property type="evidence" value="ECO:0007669"/>
    <property type="project" value="TreeGrafter"/>
</dbReference>
<organism evidence="1 2">
    <name type="scientific">Salisediminibacterium halotolerans</name>
    <dbReference type="NCBI Taxonomy" id="517425"/>
    <lineage>
        <taxon>Bacteria</taxon>
        <taxon>Bacillati</taxon>
        <taxon>Bacillota</taxon>
        <taxon>Bacilli</taxon>
        <taxon>Bacillales</taxon>
        <taxon>Bacillaceae</taxon>
        <taxon>Salisediminibacterium</taxon>
    </lineage>
</organism>
<dbReference type="GO" id="GO:0000287">
    <property type="term" value="F:magnesium ion binding"/>
    <property type="evidence" value="ECO:0007669"/>
    <property type="project" value="TreeGrafter"/>
</dbReference>
<dbReference type="NCBIfam" id="TIGR01484">
    <property type="entry name" value="HAD-SF-IIB"/>
    <property type="match status" value="1"/>
</dbReference>
<proteinExistence type="predicted"/>
<dbReference type="InterPro" id="IPR006379">
    <property type="entry name" value="HAD-SF_hydro_IIB"/>
</dbReference>
<dbReference type="Proteomes" id="UP000199318">
    <property type="component" value="Unassembled WGS sequence"/>
</dbReference>
<dbReference type="EMBL" id="FOGV01000030">
    <property type="protein sequence ID" value="SES30527.1"/>
    <property type="molecule type" value="Genomic_DNA"/>
</dbReference>